<dbReference type="EMBL" id="GDHC01011323">
    <property type="protein sequence ID" value="JAQ07306.1"/>
    <property type="molecule type" value="Transcribed_RNA"/>
</dbReference>
<reference evidence="1" key="2">
    <citation type="submission" date="2014-07" db="EMBL/GenBank/DDBJ databases">
        <authorList>
            <person name="Hull J."/>
        </authorList>
    </citation>
    <scope>NUCLEOTIDE SEQUENCE</scope>
</reference>
<sequence>MTTATTNVVCSDTNKTTETCPIVCATTTSPCTVTSSCAATTTAAAASDAVTTANNVCTALVPTTVTTYTVNSNGDKRHVRVVENNNANDNNSNNCYGNITTSSNVKGKVTGLFSQLYSYFVNNLNGVKTTSSIANTPAAATFEGLPSIAAVLN</sequence>
<evidence type="ECO:0000313" key="2">
    <source>
        <dbReference type="EMBL" id="JAQ07306.1"/>
    </source>
</evidence>
<name>A0A0A9WQJ1_LYGHE</name>
<protein>
    <submittedName>
        <fullName evidence="1">Uncharacterized protein</fullName>
    </submittedName>
</protein>
<proteinExistence type="predicted"/>
<accession>A0A0A9WQJ1</accession>
<reference evidence="2" key="3">
    <citation type="journal article" date="2016" name="Gigascience">
        <title>De novo construction of an expanded transcriptome assembly for the western tarnished plant bug, Lygus hesperus.</title>
        <authorList>
            <person name="Tassone E.E."/>
            <person name="Geib S.M."/>
            <person name="Hall B."/>
            <person name="Fabrick J.A."/>
            <person name="Brent C.S."/>
            <person name="Hull J.J."/>
        </authorList>
    </citation>
    <scope>NUCLEOTIDE SEQUENCE</scope>
</reference>
<reference evidence="1" key="1">
    <citation type="journal article" date="2014" name="PLoS ONE">
        <title>Transcriptome-Based Identification of ABC Transporters in the Western Tarnished Plant Bug Lygus hesperus.</title>
        <authorList>
            <person name="Hull J.J."/>
            <person name="Chaney K."/>
            <person name="Geib S.M."/>
            <person name="Fabrick J.A."/>
            <person name="Brent C.S."/>
            <person name="Walsh D."/>
            <person name="Lavine L.C."/>
        </authorList>
    </citation>
    <scope>NUCLEOTIDE SEQUENCE</scope>
</reference>
<dbReference type="AlphaFoldDB" id="A0A0A9WQJ1"/>
<dbReference type="EMBL" id="GBHO01034831">
    <property type="protein sequence ID" value="JAG08773.1"/>
    <property type="molecule type" value="Transcribed_RNA"/>
</dbReference>
<organism evidence="1">
    <name type="scientific">Lygus hesperus</name>
    <name type="common">Western plant bug</name>
    <dbReference type="NCBI Taxonomy" id="30085"/>
    <lineage>
        <taxon>Eukaryota</taxon>
        <taxon>Metazoa</taxon>
        <taxon>Ecdysozoa</taxon>
        <taxon>Arthropoda</taxon>
        <taxon>Hexapoda</taxon>
        <taxon>Insecta</taxon>
        <taxon>Pterygota</taxon>
        <taxon>Neoptera</taxon>
        <taxon>Paraneoptera</taxon>
        <taxon>Hemiptera</taxon>
        <taxon>Heteroptera</taxon>
        <taxon>Panheteroptera</taxon>
        <taxon>Cimicomorpha</taxon>
        <taxon>Miridae</taxon>
        <taxon>Mirini</taxon>
        <taxon>Lygus</taxon>
    </lineage>
</organism>
<gene>
    <name evidence="1" type="ORF">CM83_53932</name>
    <name evidence="2" type="ORF">g.49669</name>
</gene>
<evidence type="ECO:0000313" key="1">
    <source>
        <dbReference type="EMBL" id="JAG08773.1"/>
    </source>
</evidence>